<reference evidence="2" key="3">
    <citation type="submission" date="2015-06" db="UniProtKB">
        <authorList>
            <consortium name="EnsemblPlants"/>
        </authorList>
    </citation>
    <scope>IDENTIFICATION</scope>
    <source>
        <strain evidence="2">cv. Jemalong A17</strain>
    </source>
</reference>
<reference evidence="1 3" key="1">
    <citation type="journal article" date="2011" name="Nature">
        <title>The Medicago genome provides insight into the evolution of rhizobial symbioses.</title>
        <authorList>
            <person name="Young N.D."/>
            <person name="Debelle F."/>
            <person name="Oldroyd G.E."/>
            <person name="Geurts R."/>
            <person name="Cannon S.B."/>
            <person name="Udvardi M.K."/>
            <person name="Benedito V.A."/>
            <person name="Mayer K.F."/>
            <person name="Gouzy J."/>
            <person name="Schoof H."/>
            <person name="Van de Peer Y."/>
            <person name="Proost S."/>
            <person name="Cook D.R."/>
            <person name="Meyers B.C."/>
            <person name="Spannagl M."/>
            <person name="Cheung F."/>
            <person name="De Mita S."/>
            <person name="Krishnakumar V."/>
            <person name="Gundlach H."/>
            <person name="Zhou S."/>
            <person name="Mudge J."/>
            <person name="Bharti A.K."/>
            <person name="Murray J.D."/>
            <person name="Naoumkina M.A."/>
            <person name="Rosen B."/>
            <person name="Silverstein K.A."/>
            <person name="Tang H."/>
            <person name="Rombauts S."/>
            <person name="Zhao P.X."/>
            <person name="Zhou P."/>
            <person name="Barbe V."/>
            <person name="Bardou P."/>
            <person name="Bechner M."/>
            <person name="Bellec A."/>
            <person name="Berger A."/>
            <person name="Berges H."/>
            <person name="Bidwell S."/>
            <person name="Bisseling T."/>
            <person name="Choisne N."/>
            <person name="Couloux A."/>
            <person name="Denny R."/>
            <person name="Deshpande S."/>
            <person name="Dai X."/>
            <person name="Doyle J.J."/>
            <person name="Dudez A.M."/>
            <person name="Farmer A.D."/>
            <person name="Fouteau S."/>
            <person name="Franken C."/>
            <person name="Gibelin C."/>
            <person name="Gish J."/>
            <person name="Goldstein S."/>
            <person name="Gonzalez A.J."/>
            <person name="Green P.J."/>
            <person name="Hallab A."/>
            <person name="Hartog M."/>
            <person name="Hua A."/>
            <person name="Humphray S.J."/>
            <person name="Jeong D.H."/>
            <person name="Jing Y."/>
            <person name="Jocker A."/>
            <person name="Kenton S.M."/>
            <person name="Kim D.J."/>
            <person name="Klee K."/>
            <person name="Lai H."/>
            <person name="Lang C."/>
            <person name="Lin S."/>
            <person name="Macmil S.L."/>
            <person name="Magdelenat G."/>
            <person name="Matthews L."/>
            <person name="McCorrison J."/>
            <person name="Monaghan E.L."/>
            <person name="Mun J.H."/>
            <person name="Najar F.Z."/>
            <person name="Nicholson C."/>
            <person name="Noirot C."/>
            <person name="O'Bleness M."/>
            <person name="Paule C.R."/>
            <person name="Poulain J."/>
            <person name="Prion F."/>
            <person name="Qin B."/>
            <person name="Qu C."/>
            <person name="Retzel E.F."/>
            <person name="Riddle C."/>
            <person name="Sallet E."/>
            <person name="Samain S."/>
            <person name="Samson N."/>
            <person name="Sanders I."/>
            <person name="Saurat O."/>
            <person name="Scarpelli C."/>
            <person name="Schiex T."/>
            <person name="Segurens B."/>
            <person name="Severin A.J."/>
            <person name="Sherrier D.J."/>
            <person name="Shi R."/>
            <person name="Sims S."/>
            <person name="Singer S.R."/>
            <person name="Sinharoy S."/>
            <person name="Sterck L."/>
            <person name="Viollet A."/>
            <person name="Wang B.B."/>
            <person name="Wang K."/>
            <person name="Wang M."/>
            <person name="Wang X."/>
            <person name="Warfsmann J."/>
            <person name="Weissenbach J."/>
            <person name="White D.D."/>
            <person name="White J.D."/>
            <person name="Wiley G.B."/>
            <person name="Wincker P."/>
            <person name="Xing Y."/>
            <person name="Yang L."/>
            <person name="Yao Z."/>
            <person name="Ying F."/>
            <person name="Zhai J."/>
            <person name="Zhou L."/>
            <person name="Zuber A."/>
            <person name="Denarie J."/>
            <person name="Dixon R.A."/>
            <person name="May G.D."/>
            <person name="Schwartz D.C."/>
            <person name="Rogers J."/>
            <person name="Quetier F."/>
            <person name="Town C.D."/>
            <person name="Roe B.A."/>
        </authorList>
    </citation>
    <scope>NUCLEOTIDE SEQUENCE [LARGE SCALE GENOMIC DNA]</scope>
    <source>
        <strain evidence="1">A17</strain>
        <strain evidence="2 3">cv. Jemalong A17</strain>
    </source>
</reference>
<name>A0A072TGY7_MEDTR</name>
<dbReference type="HOGENOM" id="CLU_2065019_0_0_1"/>
<evidence type="ECO:0000313" key="1">
    <source>
        <dbReference type="EMBL" id="KEH16451.1"/>
    </source>
</evidence>
<accession>A0A072TGY7</accession>
<evidence type="ECO:0000313" key="2">
    <source>
        <dbReference type="EnsemblPlants" id="KEH16451"/>
    </source>
</evidence>
<dbReference type="EnsemblPlants" id="KEH16451">
    <property type="protein sequence ID" value="KEH16451"/>
    <property type="gene ID" value="MTR_0179s0010"/>
</dbReference>
<dbReference type="EMBL" id="KL402904">
    <property type="protein sequence ID" value="KEH16451.1"/>
    <property type="molecule type" value="Genomic_DNA"/>
</dbReference>
<gene>
    <name evidence="1" type="ORF">MTR_0179s0010</name>
</gene>
<dbReference type="Proteomes" id="UP000002051">
    <property type="component" value="Unassembled WGS sequence"/>
</dbReference>
<proteinExistence type="predicted"/>
<keyword evidence="3" id="KW-1185">Reference proteome</keyword>
<reference evidence="1 3" key="2">
    <citation type="journal article" date="2014" name="BMC Genomics">
        <title>An improved genome release (version Mt4.0) for the model legume Medicago truncatula.</title>
        <authorList>
            <person name="Tang H."/>
            <person name="Krishnakumar V."/>
            <person name="Bidwell S."/>
            <person name="Rosen B."/>
            <person name="Chan A."/>
            <person name="Zhou S."/>
            <person name="Gentzbittel L."/>
            <person name="Childs K.L."/>
            <person name="Yandell M."/>
            <person name="Gundlach H."/>
            <person name="Mayer K.F."/>
            <person name="Schwartz D.C."/>
            <person name="Town C.D."/>
        </authorList>
    </citation>
    <scope>GENOME REANNOTATION</scope>
    <source>
        <strain evidence="1">A17</strain>
        <strain evidence="2 3">cv. Jemalong A17</strain>
    </source>
</reference>
<protein>
    <submittedName>
        <fullName evidence="1 2">Uncharacterized protein</fullName>
    </submittedName>
</protein>
<evidence type="ECO:0000313" key="3">
    <source>
        <dbReference type="Proteomes" id="UP000002051"/>
    </source>
</evidence>
<dbReference type="AlphaFoldDB" id="A0A072TGY7"/>
<organism evidence="1 3">
    <name type="scientific">Medicago truncatula</name>
    <name type="common">Barrel medic</name>
    <name type="synonym">Medicago tribuloides</name>
    <dbReference type="NCBI Taxonomy" id="3880"/>
    <lineage>
        <taxon>Eukaryota</taxon>
        <taxon>Viridiplantae</taxon>
        <taxon>Streptophyta</taxon>
        <taxon>Embryophyta</taxon>
        <taxon>Tracheophyta</taxon>
        <taxon>Spermatophyta</taxon>
        <taxon>Magnoliopsida</taxon>
        <taxon>eudicotyledons</taxon>
        <taxon>Gunneridae</taxon>
        <taxon>Pentapetalae</taxon>
        <taxon>rosids</taxon>
        <taxon>fabids</taxon>
        <taxon>Fabales</taxon>
        <taxon>Fabaceae</taxon>
        <taxon>Papilionoideae</taxon>
        <taxon>50 kb inversion clade</taxon>
        <taxon>NPAAA clade</taxon>
        <taxon>Hologalegina</taxon>
        <taxon>IRL clade</taxon>
        <taxon>Trifolieae</taxon>
        <taxon>Medicago</taxon>
    </lineage>
</organism>
<sequence length="119" mass="13484">MFNSHHFLPLYHKEARRNGDKFYATLYSFGSVATQLVLSVLIVKITSHWYHKEATEKKAKIGQKRKEGFTQVTNTQMHILFDRRNDKAIIKLTHTSGGTGVRTPVMASGLTISAFCQLS</sequence>